<name>A0A1K2I1F4_9HYPH</name>
<dbReference type="InterPro" id="IPR019600">
    <property type="entry name" value="Hemin_uptake_protein_HemP"/>
</dbReference>
<evidence type="ECO:0000313" key="2">
    <source>
        <dbReference type="Proteomes" id="UP000183447"/>
    </source>
</evidence>
<gene>
    <name evidence="1" type="ORF">SAMN02983003_3380</name>
</gene>
<evidence type="ECO:0000313" key="1">
    <source>
        <dbReference type="EMBL" id="SFZ86205.1"/>
    </source>
</evidence>
<dbReference type="Proteomes" id="UP000183447">
    <property type="component" value="Unassembled WGS sequence"/>
</dbReference>
<proteinExistence type="predicted"/>
<dbReference type="Pfam" id="PF10636">
    <property type="entry name" value="hemP"/>
    <property type="match status" value="1"/>
</dbReference>
<accession>A0A1K2I1F4</accession>
<organism evidence="1 2">
    <name type="scientific">Devosia enhydra</name>
    <dbReference type="NCBI Taxonomy" id="665118"/>
    <lineage>
        <taxon>Bacteria</taxon>
        <taxon>Pseudomonadati</taxon>
        <taxon>Pseudomonadota</taxon>
        <taxon>Alphaproteobacteria</taxon>
        <taxon>Hyphomicrobiales</taxon>
        <taxon>Devosiaceae</taxon>
        <taxon>Devosia</taxon>
    </lineage>
</organism>
<dbReference type="EMBL" id="FPKU01000003">
    <property type="protein sequence ID" value="SFZ86205.1"/>
    <property type="molecule type" value="Genomic_DNA"/>
</dbReference>
<dbReference type="AlphaFoldDB" id="A0A1K2I1F4"/>
<dbReference type="Gene3D" id="2.10.70.10">
    <property type="entry name" value="Complement Module, domain 1"/>
    <property type="match status" value="1"/>
</dbReference>
<keyword evidence="2" id="KW-1185">Reference proteome</keyword>
<protein>
    <submittedName>
        <fullName evidence="1">Hemin uptake protein HemP</fullName>
    </submittedName>
</protein>
<reference evidence="1 2" key="1">
    <citation type="submission" date="2016-11" db="EMBL/GenBank/DDBJ databases">
        <authorList>
            <person name="Jaros S."/>
            <person name="Januszkiewicz K."/>
            <person name="Wedrychowicz H."/>
        </authorList>
    </citation>
    <scope>NUCLEOTIDE SEQUENCE [LARGE SCALE GENOMIC DNA]</scope>
    <source>
        <strain evidence="1 2">ATCC 23634</strain>
    </source>
</reference>
<sequence>MRHLEKLSIRVKFSDGRQNGEHRTQGFELASHLPGRRIVPEPATATPERLKVVDSAELFAGETEIVIVHNGVPYRLRITRQGKLILTK</sequence>
<dbReference type="STRING" id="665118.SAMN02983003_3380"/>